<gene>
    <name evidence="6" type="ORF">L9F63_005237</name>
</gene>
<dbReference type="AlphaFoldDB" id="A0AAD7ZDF7"/>
<feature type="coiled-coil region" evidence="4">
    <location>
        <begin position="278"/>
        <end position="319"/>
    </location>
</feature>
<keyword evidence="3" id="KW-0282">Flagellum</keyword>
<keyword evidence="7" id="KW-1185">Reference proteome</keyword>
<feature type="region of interest" description="Disordered" evidence="5">
    <location>
        <begin position="400"/>
        <end position="427"/>
    </location>
</feature>
<reference evidence="6" key="2">
    <citation type="submission" date="2023-05" db="EMBL/GenBank/DDBJ databases">
        <authorList>
            <person name="Fouks B."/>
        </authorList>
    </citation>
    <scope>NUCLEOTIDE SEQUENCE</scope>
    <source>
        <strain evidence="6">Stay&amp;Tobe</strain>
        <tissue evidence="6">Testes</tissue>
    </source>
</reference>
<dbReference type="PRINTS" id="PR00511">
    <property type="entry name" value="TEKTIN"/>
</dbReference>
<dbReference type="Pfam" id="PF03148">
    <property type="entry name" value="Tektin"/>
    <property type="match status" value="1"/>
</dbReference>
<keyword evidence="3" id="KW-0969">Cilium</keyword>
<keyword evidence="2" id="KW-0963">Cytoplasm</keyword>
<feature type="coiled-coil region" evidence="4">
    <location>
        <begin position="344"/>
        <end position="385"/>
    </location>
</feature>
<dbReference type="PANTHER" id="PTHR19960:SF7">
    <property type="entry name" value="TEKTIN"/>
    <property type="match status" value="1"/>
</dbReference>
<comment type="similarity">
    <text evidence="1 3">Belongs to the tektin family.</text>
</comment>
<evidence type="ECO:0000256" key="5">
    <source>
        <dbReference type="SAM" id="MobiDB-lite"/>
    </source>
</evidence>
<evidence type="ECO:0000256" key="3">
    <source>
        <dbReference type="RuleBase" id="RU367040"/>
    </source>
</evidence>
<organism evidence="6 7">
    <name type="scientific">Diploptera punctata</name>
    <name type="common">Pacific beetle cockroach</name>
    <dbReference type="NCBI Taxonomy" id="6984"/>
    <lineage>
        <taxon>Eukaryota</taxon>
        <taxon>Metazoa</taxon>
        <taxon>Ecdysozoa</taxon>
        <taxon>Arthropoda</taxon>
        <taxon>Hexapoda</taxon>
        <taxon>Insecta</taxon>
        <taxon>Pterygota</taxon>
        <taxon>Neoptera</taxon>
        <taxon>Polyneoptera</taxon>
        <taxon>Dictyoptera</taxon>
        <taxon>Blattodea</taxon>
        <taxon>Blaberoidea</taxon>
        <taxon>Blaberidae</taxon>
        <taxon>Diplopterinae</taxon>
        <taxon>Diploptera</taxon>
    </lineage>
</organism>
<dbReference type="GO" id="GO:0005930">
    <property type="term" value="C:axoneme"/>
    <property type="evidence" value="ECO:0007669"/>
    <property type="project" value="UniProtKB-SubCell"/>
</dbReference>
<evidence type="ECO:0000256" key="4">
    <source>
        <dbReference type="SAM" id="Coils"/>
    </source>
</evidence>
<dbReference type="GO" id="GO:0060294">
    <property type="term" value="P:cilium movement involved in cell motility"/>
    <property type="evidence" value="ECO:0007669"/>
    <property type="project" value="UniProtKB-UniRule"/>
</dbReference>
<comment type="caution">
    <text evidence="6">The sequence shown here is derived from an EMBL/GenBank/DDBJ whole genome shotgun (WGS) entry which is preliminary data.</text>
</comment>
<evidence type="ECO:0000313" key="6">
    <source>
        <dbReference type="EMBL" id="KAJ9578508.1"/>
    </source>
</evidence>
<dbReference type="GO" id="GO:0005634">
    <property type="term" value="C:nucleus"/>
    <property type="evidence" value="ECO:0007669"/>
    <property type="project" value="TreeGrafter"/>
</dbReference>
<keyword evidence="3" id="KW-0966">Cell projection</keyword>
<comment type="subcellular location">
    <subcellularLocation>
        <location evidence="3">Cytoplasm</location>
        <location evidence="3">Cytoskeleton</location>
        <location evidence="3">Cilium axoneme</location>
    </subcellularLocation>
</comment>
<sequence length="427" mass="50012">MSIVTFEKPTEHVPLPDWYARTWEMRQTADTRRGDSFNLRAEGRQLRNETTLKTKWDTYHNDARLNDRVTEVSRWYEVLEQCLTAVDNEISKLSDEKNATERELETLGNQLTITAECIRQRDSRYGNDLVLLDEGDEELKNELGVIECLKALLTSKCMTAWEQLNRLKETQFKLQLDIGNKKDAIAIDTENLEMTKDCAGTSYKPDPLRIPKNCIPYDAWLEHSRYNKLKADNEITASGRLREALYCAREKAHNDLRAQYDATDYGLRRHIYETQREKNELKWQRQKMVDEMEKMLKEVQELEKSLLEKTNSVKLAETRLENRMFRPGPELVQDEAQYGLADEVLQLRQTRKDLIKKIEDAKTTYNALEAHLIRLDQDVENKEHALMTDLRCLDMRNELKKGDRAPPASQTDRNIQLTRMEDEIPPS</sequence>
<dbReference type="GO" id="GO:0060271">
    <property type="term" value="P:cilium assembly"/>
    <property type="evidence" value="ECO:0007669"/>
    <property type="project" value="UniProtKB-UniRule"/>
</dbReference>
<evidence type="ECO:0000313" key="7">
    <source>
        <dbReference type="Proteomes" id="UP001233999"/>
    </source>
</evidence>
<evidence type="ECO:0000256" key="1">
    <source>
        <dbReference type="ARBA" id="ARBA00007209"/>
    </source>
</evidence>
<proteinExistence type="inferred from homology"/>
<keyword evidence="4" id="KW-0175">Coiled coil</keyword>
<dbReference type="PANTHER" id="PTHR19960">
    <property type="entry name" value="TEKTIN"/>
    <property type="match status" value="1"/>
</dbReference>
<protein>
    <recommendedName>
        <fullName evidence="3">Tektin</fullName>
    </recommendedName>
</protein>
<feature type="compositionally biased region" description="Polar residues" evidence="5">
    <location>
        <begin position="408"/>
        <end position="417"/>
    </location>
</feature>
<accession>A0AAD7ZDF7</accession>
<dbReference type="Proteomes" id="UP001233999">
    <property type="component" value="Unassembled WGS sequence"/>
</dbReference>
<feature type="coiled-coil region" evidence="4">
    <location>
        <begin position="83"/>
        <end position="110"/>
    </location>
</feature>
<dbReference type="GO" id="GO:0015630">
    <property type="term" value="C:microtubule cytoskeleton"/>
    <property type="evidence" value="ECO:0007669"/>
    <property type="project" value="UniProtKB-UniRule"/>
</dbReference>
<dbReference type="InterPro" id="IPR048256">
    <property type="entry name" value="Tektin-like"/>
</dbReference>
<dbReference type="InterPro" id="IPR000435">
    <property type="entry name" value="Tektins"/>
</dbReference>
<evidence type="ECO:0000256" key="2">
    <source>
        <dbReference type="ARBA" id="ARBA00022490"/>
    </source>
</evidence>
<reference evidence="6" key="1">
    <citation type="journal article" date="2023" name="IScience">
        <title>Live-bearing cockroach genome reveals convergent evolutionary mechanisms linked to viviparity in insects and beyond.</title>
        <authorList>
            <person name="Fouks B."/>
            <person name="Harrison M.C."/>
            <person name="Mikhailova A.A."/>
            <person name="Marchal E."/>
            <person name="English S."/>
            <person name="Carruthers M."/>
            <person name="Jennings E.C."/>
            <person name="Chiamaka E.L."/>
            <person name="Frigard R.A."/>
            <person name="Pippel M."/>
            <person name="Attardo G.M."/>
            <person name="Benoit J.B."/>
            <person name="Bornberg-Bauer E."/>
            <person name="Tobe S.S."/>
        </authorList>
    </citation>
    <scope>NUCLEOTIDE SEQUENCE</scope>
    <source>
        <strain evidence="6">Stay&amp;Tobe</strain>
    </source>
</reference>
<name>A0AAD7ZDF7_DIPPU</name>
<dbReference type="EMBL" id="JASPKZ010008874">
    <property type="protein sequence ID" value="KAJ9578508.1"/>
    <property type="molecule type" value="Genomic_DNA"/>
</dbReference>